<dbReference type="Pfam" id="PF13166">
    <property type="entry name" value="AAA_13"/>
    <property type="match status" value="1"/>
</dbReference>
<dbReference type="PANTHER" id="PTHR32182">
    <property type="entry name" value="DNA REPLICATION AND REPAIR PROTEIN RECF"/>
    <property type="match status" value="1"/>
</dbReference>
<keyword evidence="3" id="KW-0742">SOS response</keyword>
<proteinExistence type="predicted"/>
<dbReference type="GO" id="GO:0006302">
    <property type="term" value="P:double-strand break repair"/>
    <property type="evidence" value="ECO:0007669"/>
    <property type="project" value="TreeGrafter"/>
</dbReference>
<evidence type="ECO:0000256" key="1">
    <source>
        <dbReference type="ARBA" id="ARBA00022763"/>
    </source>
</evidence>
<dbReference type="GO" id="GO:0009432">
    <property type="term" value="P:SOS response"/>
    <property type="evidence" value="ECO:0007669"/>
    <property type="project" value="UniProtKB-KW"/>
</dbReference>
<dbReference type="GO" id="GO:0000731">
    <property type="term" value="P:DNA synthesis involved in DNA repair"/>
    <property type="evidence" value="ECO:0007669"/>
    <property type="project" value="TreeGrafter"/>
</dbReference>
<dbReference type="PANTHER" id="PTHR32182:SF0">
    <property type="entry name" value="DNA REPLICATION AND REPAIR PROTEIN RECF"/>
    <property type="match status" value="1"/>
</dbReference>
<name>A0A0Q2LW40_MYCGO</name>
<dbReference type="InterPro" id="IPR026866">
    <property type="entry name" value="CR006_AAA"/>
</dbReference>
<accession>A0A0Q2LW40</accession>
<protein>
    <recommendedName>
        <fullName evidence="5">Protein CR006 P-loop domain-containing protein</fullName>
    </recommendedName>
</protein>
<evidence type="ECO:0000313" key="6">
    <source>
        <dbReference type="EMBL" id="KQH80137.1"/>
    </source>
</evidence>
<dbReference type="AlphaFoldDB" id="A0A0Q2LW40"/>
<dbReference type="Proteomes" id="UP000051677">
    <property type="component" value="Unassembled WGS sequence"/>
</dbReference>
<evidence type="ECO:0000256" key="2">
    <source>
        <dbReference type="ARBA" id="ARBA00023204"/>
    </source>
</evidence>
<keyword evidence="4" id="KW-0175">Coiled coil</keyword>
<keyword evidence="2" id="KW-0234">DNA repair</keyword>
<sequence length="762" mass="84076">MLRRLDVKTPWRSLNTGFWSSDFPLGKRTIVYGHNGSGKSTVAELLLSLAESRSATGVIWEDEKGHKTTVRAAGTSPSPHMAVYTRRWIDENLSAFLDGASAAAIVTLGKEAIDAKGEEERLIGEVDRLQSEAHEAEKSRGTAEKKRAALAKEVQERIISELQTFDYQHFTRSRYSIPKIEENLRAYKGDFPDASSHTEALQRLGEGAPSAVAEVSAPPSAVASDLAVLAGVLSETPTRVAIAALANSSTAQAWVEQGLQLHADSDECQFCAGAITPERRTQLARHFDESWLDIRGRATQLKDAVTREKTALATWIISIPDSTELASDLQAAYGLAVERLSAEVTERVTACERVEASLELKIADPSGTHEAPEWAVLGSPPLTTVLTQAIAEHNQQVHDHAELSADRKKTVLDHIVGSQAEAFRDLDGQVFAYAAKASASAKAARLAEKKLDEVRQAKFTTKDMADTLTRDLARVYGKDHISVAVTEDGKSYACRRGDQPGTDLSDGERTTLSLLYFLRNLEDQQTPGADKSHRIVVIDDPSSSLDREALFATHQWLFDTLEKFGQYIVLTHDFGLLRLLLLSYKGMWGKSMKLIRDRDPGELLFPRVSFLEVYASATDGERTSKVGALPQVLLKNTSEYNYLFSMVMAGVLDSEDHDRLFLLPNAARRVLEIFASYKAPHRTDFAQQLEVLVQAQPGEPFRDVFTFCNKHSHGEGSESVDVLDARAVHGQIRRCMQFLRESDLTHFERMCTAAGINPTSLP</sequence>
<dbReference type="Gene3D" id="3.40.50.300">
    <property type="entry name" value="P-loop containing nucleotide triphosphate hydrolases"/>
    <property type="match status" value="2"/>
</dbReference>
<organism evidence="6 7">
    <name type="scientific">Mycobacterium gordonae</name>
    <dbReference type="NCBI Taxonomy" id="1778"/>
    <lineage>
        <taxon>Bacteria</taxon>
        <taxon>Bacillati</taxon>
        <taxon>Actinomycetota</taxon>
        <taxon>Actinomycetes</taxon>
        <taxon>Mycobacteriales</taxon>
        <taxon>Mycobacteriaceae</taxon>
        <taxon>Mycobacterium</taxon>
    </lineage>
</organism>
<dbReference type="SUPFAM" id="SSF52540">
    <property type="entry name" value="P-loop containing nucleoside triphosphate hydrolases"/>
    <property type="match status" value="1"/>
</dbReference>
<dbReference type="RefSeq" id="WP_055576980.1">
    <property type="nucleotide sequence ID" value="NZ_LKTM01000041.1"/>
</dbReference>
<evidence type="ECO:0000256" key="3">
    <source>
        <dbReference type="ARBA" id="ARBA00023236"/>
    </source>
</evidence>
<feature type="coiled-coil region" evidence="4">
    <location>
        <begin position="119"/>
        <end position="146"/>
    </location>
</feature>
<keyword evidence="1" id="KW-0227">DNA damage</keyword>
<gene>
    <name evidence="6" type="ORF">AO501_32790</name>
</gene>
<evidence type="ECO:0000313" key="7">
    <source>
        <dbReference type="Proteomes" id="UP000051677"/>
    </source>
</evidence>
<dbReference type="EMBL" id="LKTM01000041">
    <property type="protein sequence ID" value="KQH80137.1"/>
    <property type="molecule type" value="Genomic_DNA"/>
</dbReference>
<dbReference type="OrthoDB" id="4428168at2"/>
<evidence type="ECO:0000256" key="4">
    <source>
        <dbReference type="SAM" id="Coils"/>
    </source>
</evidence>
<comment type="caution">
    <text evidence="6">The sequence shown here is derived from an EMBL/GenBank/DDBJ whole genome shotgun (WGS) entry which is preliminary data.</text>
</comment>
<feature type="domain" description="Protein CR006 P-loop" evidence="5">
    <location>
        <begin position="24"/>
        <end position="721"/>
    </location>
</feature>
<evidence type="ECO:0000259" key="5">
    <source>
        <dbReference type="Pfam" id="PF13166"/>
    </source>
</evidence>
<dbReference type="InterPro" id="IPR027417">
    <property type="entry name" value="P-loop_NTPase"/>
</dbReference>
<reference evidence="6 7" key="1">
    <citation type="submission" date="2015-10" db="EMBL/GenBank/DDBJ databases">
        <title>Mycobacterium gordonae draft genome assembly.</title>
        <authorList>
            <person name="Ustinova V."/>
            <person name="Smirnova T."/>
            <person name="Blagodatskikh K."/>
            <person name="Varlamov D."/>
            <person name="Larionova E."/>
            <person name="Chernousova L."/>
        </authorList>
    </citation>
    <scope>NUCLEOTIDE SEQUENCE [LARGE SCALE GENOMIC DNA]</scope>
    <source>
        <strain evidence="6 7">CTRI 14-8773</strain>
    </source>
</reference>